<feature type="transmembrane region" description="Helical" evidence="6">
    <location>
        <begin position="5"/>
        <end position="23"/>
    </location>
</feature>
<evidence type="ECO:0000313" key="9">
    <source>
        <dbReference type="Proteomes" id="UP000032534"/>
    </source>
</evidence>
<evidence type="ECO:0000256" key="6">
    <source>
        <dbReference type="SAM" id="Phobius"/>
    </source>
</evidence>
<dbReference type="GO" id="GO:0005886">
    <property type="term" value="C:plasma membrane"/>
    <property type="evidence" value="ECO:0007669"/>
    <property type="project" value="UniProtKB-SubCell"/>
</dbReference>
<dbReference type="PROSITE" id="PS50887">
    <property type="entry name" value="GGDEF"/>
    <property type="match status" value="1"/>
</dbReference>
<dbReference type="RefSeq" id="WP_044644331.1">
    <property type="nucleotide sequence ID" value="NZ_JTHP01000001.1"/>
</dbReference>
<evidence type="ECO:0000259" key="7">
    <source>
        <dbReference type="PROSITE" id="PS50887"/>
    </source>
</evidence>
<feature type="transmembrane region" description="Helical" evidence="6">
    <location>
        <begin position="70"/>
        <end position="93"/>
    </location>
</feature>
<dbReference type="Gene3D" id="3.30.70.270">
    <property type="match status" value="1"/>
</dbReference>
<keyword evidence="2" id="KW-1003">Cell membrane</keyword>
<accession>A0A0D7X817</accession>
<dbReference type="GO" id="GO:0071555">
    <property type="term" value="P:cell wall organization"/>
    <property type="evidence" value="ECO:0007669"/>
    <property type="project" value="InterPro"/>
</dbReference>
<keyword evidence="9" id="KW-1185">Reference proteome</keyword>
<evidence type="ECO:0000256" key="2">
    <source>
        <dbReference type="ARBA" id="ARBA00022475"/>
    </source>
</evidence>
<evidence type="ECO:0000313" key="8">
    <source>
        <dbReference type="EMBL" id="KJD47541.1"/>
    </source>
</evidence>
<dbReference type="EMBL" id="JTHP01000001">
    <property type="protein sequence ID" value="KJD47541.1"/>
    <property type="molecule type" value="Genomic_DNA"/>
</dbReference>
<dbReference type="PANTHER" id="PTHR45138">
    <property type="entry name" value="REGULATORY COMPONENTS OF SENSORY TRANSDUCTION SYSTEM"/>
    <property type="match status" value="1"/>
</dbReference>
<organism evidence="8 9">
    <name type="scientific">Paenibacillus terrae</name>
    <dbReference type="NCBI Taxonomy" id="159743"/>
    <lineage>
        <taxon>Bacteria</taxon>
        <taxon>Bacillati</taxon>
        <taxon>Bacillota</taxon>
        <taxon>Bacilli</taxon>
        <taxon>Bacillales</taxon>
        <taxon>Paenibacillaceae</taxon>
        <taxon>Paenibacillus</taxon>
    </lineage>
</organism>
<keyword evidence="3 6" id="KW-0812">Transmembrane</keyword>
<feature type="transmembrane region" description="Helical" evidence="6">
    <location>
        <begin position="35"/>
        <end position="58"/>
    </location>
</feature>
<dbReference type="OrthoDB" id="9759607at2"/>
<reference evidence="8 9" key="1">
    <citation type="submission" date="2014-11" db="EMBL/GenBank/DDBJ databases">
        <title>Draft Genome Sequences of Paenibacillus polymyxa NRRL B-30509 and Paenibacillus terrae NRRL B-30644, Strains from a Poultry Environment that Produce Tridecaptin A and Paenicidins.</title>
        <authorList>
            <person name="van Belkum M.J."/>
            <person name="Lohans C.T."/>
            <person name="Vederas J.C."/>
        </authorList>
    </citation>
    <scope>NUCLEOTIDE SEQUENCE [LARGE SCALE GENOMIC DNA]</scope>
    <source>
        <strain evidence="8 9">NRRL B-30644</strain>
    </source>
</reference>
<sequence length="358" mass="40132">MVKELINNFALLTSFLFFGNLLFRKYERYLEKHVFLYRVMNGLMLGLFGILLMMTGLWIRGHFVVDLRHLAIIISVYMGGTISGLLTTLIISLYRIYITGGWTDVSLTATVNCFMTLGISLTFIREKSLTLRKWMSAVLGAAVVSLLSTFYVVNPPNNETIIIVTTVKLLGGLFTYFMVSHIKKTERAIHLLEEAANRDHLTGLYSPRAFDALFEEVFHTSKATKQPFGVVMLDIDHFKNINDTYGHLNGDTVLNQLGILLNRESTRRTYPSRKGGEEFAILIGDCDSQKAASFAEKIRKAVENGPFQLNDGTIVPLTVSIGAGSFPTIAADKLLEKVDDALYEAKRSGRNRVEIAKR</sequence>
<dbReference type="InterPro" id="IPR050469">
    <property type="entry name" value="Diguanylate_Cyclase"/>
</dbReference>
<dbReference type="GO" id="GO:0043709">
    <property type="term" value="P:cell adhesion involved in single-species biofilm formation"/>
    <property type="evidence" value="ECO:0007669"/>
    <property type="project" value="TreeGrafter"/>
</dbReference>
<protein>
    <submittedName>
        <fullName evidence="8">Diguanylate cyclase</fullName>
    </submittedName>
</protein>
<dbReference type="GO" id="GO:0000155">
    <property type="term" value="F:phosphorelay sensor kinase activity"/>
    <property type="evidence" value="ECO:0007669"/>
    <property type="project" value="InterPro"/>
</dbReference>
<keyword evidence="4 6" id="KW-1133">Transmembrane helix</keyword>
<evidence type="ECO:0000256" key="1">
    <source>
        <dbReference type="ARBA" id="ARBA00004651"/>
    </source>
</evidence>
<dbReference type="AlphaFoldDB" id="A0A0D7X817"/>
<dbReference type="NCBIfam" id="TIGR00254">
    <property type="entry name" value="GGDEF"/>
    <property type="match status" value="1"/>
</dbReference>
<feature type="transmembrane region" description="Helical" evidence="6">
    <location>
        <begin position="160"/>
        <end position="179"/>
    </location>
</feature>
<dbReference type="CDD" id="cd01949">
    <property type="entry name" value="GGDEF"/>
    <property type="match status" value="1"/>
</dbReference>
<evidence type="ECO:0000256" key="3">
    <source>
        <dbReference type="ARBA" id="ARBA00022692"/>
    </source>
</evidence>
<dbReference type="Pfam" id="PF07694">
    <property type="entry name" value="5TM-5TMR_LYT"/>
    <property type="match status" value="1"/>
</dbReference>
<dbReference type="SMART" id="SM00267">
    <property type="entry name" value="GGDEF"/>
    <property type="match status" value="1"/>
</dbReference>
<evidence type="ECO:0000256" key="5">
    <source>
        <dbReference type="ARBA" id="ARBA00023136"/>
    </source>
</evidence>
<feature type="transmembrane region" description="Helical" evidence="6">
    <location>
        <begin position="105"/>
        <end position="124"/>
    </location>
</feature>
<dbReference type="PATRIC" id="fig|159743.3.peg.208"/>
<feature type="transmembrane region" description="Helical" evidence="6">
    <location>
        <begin position="136"/>
        <end position="154"/>
    </location>
</feature>
<gene>
    <name evidence="8" type="ORF">QD47_00900</name>
</gene>
<dbReference type="Proteomes" id="UP000032534">
    <property type="component" value="Unassembled WGS sequence"/>
</dbReference>
<proteinExistence type="predicted"/>
<keyword evidence="5 6" id="KW-0472">Membrane</keyword>
<dbReference type="InterPro" id="IPR011620">
    <property type="entry name" value="Sig_transdc_His_kinase_LytS_TM"/>
</dbReference>
<dbReference type="GO" id="GO:1902201">
    <property type="term" value="P:negative regulation of bacterial-type flagellum-dependent cell motility"/>
    <property type="evidence" value="ECO:0007669"/>
    <property type="project" value="TreeGrafter"/>
</dbReference>
<dbReference type="FunFam" id="3.30.70.270:FF:000001">
    <property type="entry name" value="Diguanylate cyclase domain protein"/>
    <property type="match status" value="1"/>
</dbReference>
<dbReference type="InterPro" id="IPR000160">
    <property type="entry name" value="GGDEF_dom"/>
</dbReference>
<feature type="domain" description="GGDEF" evidence="7">
    <location>
        <begin position="226"/>
        <end position="358"/>
    </location>
</feature>
<evidence type="ECO:0000256" key="4">
    <source>
        <dbReference type="ARBA" id="ARBA00022989"/>
    </source>
</evidence>
<dbReference type="InterPro" id="IPR029787">
    <property type="entry name" value="Nucleotide_cyclase"/>
</dbReference>
<dbReference type="SUPFAM" id="SSF55073">
    <property type="entry name" value="Nucleotide cyclase"/>
    <property type="match status" value="1"/>
</dbReference>
<comment type="caution">
    <text evidence="8">The sequence shown here is derived from an EMBL/GenBank/DDBJ whole genome shotgun (WGS) entry which is preliminary data.</text>
</comment>
<name>A0A0D7X817_9BACL</name>
<dbReference type="GO" id="GO:0052621">
    <property type="term" value="F:diguanylate cyclase activity"/>
    <property type="evidence" value="ECO:0007669"/>
    <property type="project" value="TreeGrafter"/>
</dbReference>
<dbReference type="Pfam" id="PF00990">
    <property type="entry name" value="GGDEF"/>
    <property type="match status" value="1"/>
</dbReference>
<dbReference type="PANTHER" id="PTHR45138:SF9">
    <property type="entry name" value="DIGUANYLATE CYCLASE DGCM-RELATED"/>
    <property type="match status" value="1"/>
</dbReference>
<dbReference type="InterPro" id="IPR043128">
    <property type="entry name" value="Rev_trsase/Diguanyl_cyclase"/>
</dbReference>
<comment type="subcellular location">
    <subcellularLocation>
        <location evidence="1">Cell membrane</location>
        <topology evidence="1">Multi-pass membrane protein</topology>
    </subcellularLocation>
</comment>